<reference evidence="1 2" key="1">
    <citation type="submission" date="2013-01" db="EMBL/GenBank/DDBJ databases">
        <authorList>
            <person name="Harkins D.M."/>
            <person name="Durkin A.S."/>
            <person name="Brinkac L.M."/>
            <person name="Haft D.H."/>
            <person name="Selengut J.D."/>
            <person name="Sanka R."/>
            <person name="DePew J."/>
            <person name="Purushe J."/>
            <person name="Peacock S.J."/>
            <person name="Thaipadungpanit J."/>
            <person name="Wuthiekanun V.W."/>
            <person name="Day N.P."/>
            <person name="Vinetz J.M."/>
            <person name="Sutton G.G."/>
            <person name="Nierman W.C."/>
            <person name="Fouts D.E."/>
        </authorList>
    </citation>
    <scope>NUCLEOTIDE SEQUENCE [LARGE SCALE GENOMIC DNA]</scope>
    <source>
        <strain evidence="1 2">FPW1039</strain>
    </source>
</reference>
<dbReference type="Gene3D" id="3.40.50.1220">
    <property type="entry name" value="TPP-binding domain"/>
    <property type="match status" value="1"/>
</dbReference>
<evidence type="ECO:0000313" key="2">
    <source>
        <dbReference type="Proteomes" id="UP000012164"/>
    </source>
</evidence>
<dbReference type="InterPro" id="IPR029035">
    <property type="entry name" value="DHS-like_NAD/FAD-binding_dom"/>
</dbReference>
<name>A0A0F6IFF5_LEPIR</name>
<dbReference type="Proteomes" id="UP000012164">
    <property type="component" value="Unassembled WGS sequence"/>
</dbReference>
<gene>
    <name evidence="1" type="ORF">LEP1GSC079_3117</name>
</gene>
<dbReference type="SUPFAM" id="SSF52467">
    <property type="entry name" value="DHS-like NAD/FAD-binding domain"/>
    <property type="match status" value="1"/>
</dbReference>
<accession>A0A0F6IFF5</accession>
<protein>
    <submittedName>
        <fullName evidence="1">NAD(P) transhydrogenase beta subunit domain protein</fullName>
    </submittedName>
</protein>
<comment type="caution">
    <text evidence="1">The sequence shown here is derived from an EMBL/GenBank/DDBJ whole genome shotgun (WGS) entry which is preliminary data.</text>
</comment>
<dbReference type="EMBL" id="AKWR02000115">
    <property type="protein sequence ID" value="EMJ36780.1"/>
    <property type="molecule type" value="Genomic_DNA"/>
</dbReference>
<sequence length="36" mass="3960">GFAGVPNPSFIQDNTLMYFQDGKKATQEIVTALKET</sequence>
<evidence type="ECO:0000313" key="1">
    <source>
        <dbReference type="EMBL" id="EMJ36780.1"/>
    </source>
</evidence>
<dbReference type="AlphaFoldDB" id="A0A0F6IFF5"/>
<organism evidence="1 2">
    <name type="scientific">Leptospira interrogans str. FPW1039</name>
    <dbReference type="NCBI Taxonomy" id="1193040"/>
    <lineage>
        <taxon>Bacteria</taxon>
        <taxon>Pseudomonadati</taxon>
        <taxon>Spirochaetota</taxon>
        <taxon>Spirochaetia</taxon>
        <taxon>Leptospirales</taxon>
        <taxon>Leptospiraceae</taxon>
        <taxon>Leptospira</taxon>
    </lineage>
</organism>
<proteinExistence type="predicted"/>
<feature type="non-terminal residue" evidence="1">
    <location>
        <position position="1"/>
    </location>
</feature>